<evidence type="ECO:0000313" key="2">
    <source>
        <dbReference type="Proteomes" id="UP000195897"/>
    </source>
</evidence>
<name>A0A1Y4L9S8_9FIRM</name>
<reference evidence="2" key="1">
    <citation type="submission" date="2017-04" db="EMBL/GenBank/DDBJ databases">
        <title>Function of individual gut microbiota members based on whole genome sequencing of pure cultures obtained from chicken caecum.</title>
        <authorList>
            <person name="Medvecky M."/>
            <person name="Cejkova D."/>
            <person name="Polansky O."/>
            <person name="Karasova D."/>
            <person name="Kubasova T."/>
            <person name="Cizek A."/>
            <person name="Rychlik I."/>
        </authorList>
    </citation>
    <scope>NUCLEOTIDE SEQUENCE [LARGE SCALE GENOMIC DNA]</scope>
    <source>
        <strain evidence="2">An180</strain>
    </source>
</reference>
<dbReference type="AlphaFoldDB" id="A0A1Y4L9S8"/>
<sequence>MNYALKKLAVDGLLKVVDSSPTKLCNNNWGSITKEQFDIWIKYALSTLDIISDTIGSYTYIAVKQKIQEIASQNTNDYPSKTFAVVQILLDLAESLINTL</sequence>
<dbReference type="EMBL" id="NFKK01000020">
    <property type="protein sequence ID" value="OUP51541.1"/>
    <property type="molecule type" value="Genomic_DNA"/>
</dbReference>
<dbReference type="Proteomes" id="UP000195897">
    <property type="component" value="Unassembled WGS sequence"/>
</dbReference>
<proteinExistence type="predicted"/>
<dbReference type="RefSeq" id="WP_087374297.1">
    <property type="nucleotide sequence ID" value="NZ_NFKK01000020.1"/>
</dbReference>
<protein>
    <submittedName>
        <fullName evidence="1">Uncharacterized protein</fullName>
    </submittedName>
</protein>
<comment type="caution">
    <text evidence="1">The sequence shown here is derived from an EMBL/GenBank/DDBJ whole genome shotgun (WGS) entry which is preliminary data.</text>
</comment>
<accession>A0A1Y4L9S8</accession>
<evidence type="ECO:0000313" key="1">
    <source>
        <dbReference type="EMBL" id="OUP51541.1"/>
    </source>
</evidence>
<gene>
    <name evidence="1" type="ORF">B5F17_12500</name>
</gene>
<organism evidence="1 2">
    <name type="scientific">Butyricicoccus pullicaecorum</name>
    <dbReference type="NCBI Taxonomy" id="501571"/>
    <lineage>
        <taxon>Bacteria</taxon>
        <taxon>Bacillati</taxon>
        <taxon>Bacillota</taxon>
        <taxon>Clostridia</taxon>
        <taxon>Eubacteriales</taxon>
        <taxon>Butyricicoccaceae</taxon>
        <taxon>Butyricicoccus</taxon>
    </lineage>
</organism>